<keyword evidence="1" id="KW-0812">Transmembrane</keyword>
<feature type="transmembrane region" description="Helical" evidence="1">
    <location>
        <begin position="263"/>
        <end position="284"/>
    </location>
</feature>
<feature type="transmembrane region" description="Helical" evidence="1">
    <location>
        <begin position="305"/>
        <end position="327"/>
    </location>
</feature>
<feature type="transmembrane region" description="Helical" evidence="1">
    <location>
        <begin position="412"/>
        <end position="438"/>
    </location>
</feature>
<keyword evidence="1" id="KW-1133">Transmembrane helix</keyword>
<name>A0ABD6D2W7_9EURY</name>
<dbReference type="PANTHER" id="PTHR43849:SF2">
    <property type="entry name" value="BLL3936 PROTEIN"/>
    <property type="match status" value="1"/>
</dbReference>
<dbReference type="PANTHER" id="PTHR43849">
    <property type="entry name" value="BLL3936 PROTEIN"/>
    <property type="match status" value="1"/>
</dbReference>
<accession>A0ABD6D2W7</accession>
<dbReference type="InterPro" id="IPR010656">
    <property type="entry name" value="DctM"/>
</dbReference>
<protein>
    <submittedName>
        <fullName evidence="3">TRAP transporter large permease subunit</fullName>
    </submittedName>
</protein>
<evidence type="ECO:0000256" key="1">
    <source>
        <dbReference type="SAM" id="Phobius"/>
    </source>
</evidence>
<feature type="transmembrane region" description="Helical" evidence="1">
    <location>
        <begin position="27"/>
        <end position="45"/>
    </location>
</feature>
<feature type="transmembrane region" description="Helical" evidence="1">
    <location>
        <begin position="153"/>
        <end position="173"/>
    </location>
</feature>
<evidence type="ECO:0000313" key="3">
    <source>
        <dbReference type="EMBL" id="MFD1640549.1"/>
    </source>
</evidence>
<reference evidence="3 4" key="1">
    <citation type="journal article" date="2019" name="Int. J. Syst. Evol. Microbiol.">
        <title>The Global Catalogue of Microorganisms (GCM) 10K type strain sequencing project: providing services to taxonomists for standard genome sequencing and annotation.</title>
        <authorList>
            <consortium name="The Broad Institute Genomics Platform"/>
            <consortium name="The Broad Institute Genome Sequencing Center for Infectious Disease"/>
            <person name="Wu L."/>
            <person name="Ma J."/>
        </authorList>
    </citation>
    <scope>NUCLEOTIDE SEQUENCE [LARGE SCALE GENOMIC DNA]</scope>
    <source>
        <strain evidence="3 4">CGMCC 1.10593</strain>
    </source>
</reference>
<feature type="transmembrane region" description="Helical" evidence="1">
    <location>
        <begin position="468"/>
        <end position="485"/>
    </location>
</feature>
<keyword evidence="4" id="KW-1185">Reference proteome</keyword>
<dbReference type="Proteomes" id="UP001597052">
    <property type="component" value="Unassembled WGS sequence"/>
</dbReference>
<feature type="transmembrane region" description="Helical" evidence="1">
    <location>
        <begin position="239"/>
        <end position="257"/>
    </location>
</feature>
<comment type="caution">
    <text evidence="3">The sequence shown here is derived from an EMBL/GenBank/DDBJ whole genome shotgun (WGS) entry which is preliminary data.</text>
</comment>
<gene>
    <name evidence="3" type="ORF">ACFSBW_01490</name>
</gene>
<feature type="transmembrane region" description="Helical" evidence="1">
    <location>
        <begin position="51"/>
        <end position="71"/>
    </location>
</feature>
<feature type="domain" description="TRAP C4-dicarboxylate transport system permease DctM subunit" evidence="2">
    <location>
        <begin position="242"/>
        <end position="481"/>
    </location>
</feature>
<organism evidence="3 4">
    <name type="scientific">Halohasta litorea</name>
    <dbReference type="NCBI Taxonomy" id="869891"/>
    <lineage>
        <taxon>Archaea</taxon>
        <taxon>Methanobacteriati</taxon>
        <taxon>Methanobacteriota</taxon>
        <taxon>Stenosarchaea group</taxon>
        <taxon>Halobacteria</taxon>
        <taxon>Halobacteriales</taxon>
        <taxon>Haloferacaceae</taxon>
        <taxon>Halohasta</taxon>
    </lineage>
</organism>
<feature type="transmembrane region" description="Helical" evidence="1">
    <location>
        <begin position="126"/>
        <end position="146"/>
    </location>
</feature>
<evidence type="ECO:0000313" key="4">
    <source>
        <dbReference type="Proteomes" id="UP001597052"/>
    </source>
</evidence>
<feature type="transmembrane region" description="Helical" evidence="1">
    <location>
        <begin position="333"/>
        <end position="354"/>
    </location>
</feature>
<dbReference type="EMBL" id="JBHUDM010000001">
    <property type="protein sequence ID" value="MFD1640549.1"/>
    <property type="molecule type" value="Genomic_DNA"/>
</dbReference>
<dbReference type="AlphaFoldDB" id="A0ABD6D2W7"/>
<evidence type="ECO:0000259" key="2">
    <source>
        <dbReference type="Pfam" id="PF06808"/>
    </source>
</evidence>
<dbReference type="RefSeq" id="WP_256394254.1">
    <property type="nucleotide sequence ID" value="NZ_JANHDJ010000001.1"/>
</dbReference>
<feature type="transmembrane region" description="Helical" evidence="1">
    <location>
        <begin position="97"/>
        <end position="120"/>
    </location>
</feature>
<keyword evidence="1" id="KW-0472">Membrane</keyword>
<feature type="transmembrane region" description="Helical" evidence="1">
    <location>
        <begin position="375"/>
        <end position="400"/>
    </location>
</feature>
<proteinExistence type="predicted"/>
<dbReference type="Pfam" id="PF06808">
    <property type="entry name" value="DctM"/>
    <property type="match status" value="1"/>
</dbReference>
<sequence>MQSTESGRENTAVEETPRGLSGQIRQWLHLPVVLLWIGVGLYSRFQSVRVVPYTVGLVGTAVCLRLAIALVDDGEHPDSRLDPAGPPPSGRSAIDRLLLTGCLLGMAIGTGGMVSAAGGITASQPGFATSALVAAVLVIGALFALVGRWFGPVAAGLAVGGIGIGWLTTSASVSVIETMAYDSHGLYGPLTRAAASWIAPACLLAGLWRASRTADRLGTLAPTVRGSGWFTGRRLARGLRLLTPPSMGFVALLVAWVSVEASYLQVIGAAAIPAVLCWGALLVGSHLAASPIRIEGPTRPVDWRAWSGPLFLIGGPLAVMVVLLVGLQLPVGVVLVAGGLCLIGLCLVGPRLGIAETAETADKPGQERLRGGVGTVLDGAAIGVGLFARVAVLLAAVGGVTALLRVDMSTGLLSAVLGLSGGNTLLVVVVGGIACVVLGTTLPVLAGYATAAVLVVPLLRTLTPIAELTAHLFVWYAVVGGWLLAPAAERRLRALVAAIDSS</sequence>
<feature type="transmembrane region" description="Helical" evidence="1">
    <location>
        <begin position="193"/>
        <end position="210"/>
    </location>
</feature>